<dbReference type="SMART" id="SM00244">
    <property type="entry name" value="PHB"/>
    <property type="match status" value="1"/>
</dbReference>
<keyword evidence="1" id="KW-0472">Membrane</keyword>
<dbReference type="InterPro" id="IPR001107">
    <property type="entry name" value="Band_7"/>
</dbReference>
<dbReference type="SUPFAM" id="SSF117892">
    <property type="entry name" value="Band 7/SPFH domain"/>
    <property type="match status" value="1"/>
</dbReference>
<protein>
    <submittedName>
        <fullName evidence="3">Prohibitin family protein</fullName>
    </submittedName>
</protein>
<gene>
    <name evidence="3" type="ORF">I5V48_05425</name>
</gene>
<dbReference type="InterPro" id="IPR036013">
    <property type="entry name" value="Band_7/SPFH_dom_sf"/>
</dbReference>
<dbReference type="PANTHER" id="PTHR42911:SF2">
    <property type="entry name" value="PROHIBITIN FAMILY PROTEIN"/>
    <property type="match status" value="1"/>
</dbReference>
<dbReference type="Pfam" id="PF01145">
    <property type="entry name" value="Band_7"/>
    <property type="match status" value="1"/>
</dbReference>
<dbReference type="Proteomes" id="UP000594569">
    <property type="component" value="Chromosome"/>
</dbReference>
<proteinExistence type="predicted"/>
<dbReference type="InterPro" id="IPR000163">
    <property type="entry name" value="Prohibitin"/>
</dbReference>
<dbReference type="GO" id="GO:0016020">
    <property type="term" value="C:membrane"/>
    <property type="evidence" value="ECO:0007669"/>
    <property type="project" value="InterPro"/>
</dbReference>
<dbReference type="RefSeq" id="WP_043026581.1">
    <property type="nucleotide sequence ID" value="NZ_CEDT01000126.1"/>
</dbReference>
<evidence type="ECO:0000313" key="3">
    <source>
        <dbReference type="EMBL" id="QPO27576.1"/>
    </source>
</evidence>
<dbReference type="CDD" id="cd03401">
    <property type="entry name" value="SPFH_prohibitin"/>
    <property type="match status" value="1"/>
</dbReference>
<organism evidence="3 4">
    <name type="scientific">Streptococcus suis</name>
    <dbReference type="NCBI Taxonomy" id="1307"/>
    <lineage>
        <taxon>Bacteria</taxon>
        <taxon>Bacillati</taxon>
        <taxon>Bacillota</taxon>
        <taxon>Bacilli</taxon>
        <taxon>Lactobacillales</taxon>
        <taxon>Streptococcaceae</taxon>
        <taxon>Streptococcus</taxon>
    </lineage>
</organism>
<accession>A0A0Z8GMG0</accession>
<dbReference type="PANTHER" id="PTHR42911">
    <property type="entry name" value="MODULATOR OF FTSH PROTEASE HFLC"/>
    <property type="match status" value="1"/>
</dbReference>
<name>A0A0Z8GMG0_STRSU</name>
<evidence type="ECO:0000313" key="4">
    <source>
        <dbReference type="Proteomes" id="UP000594569"/>
    </source>
</evidence>
<feature type="transmembrane region" description="Helical" evidence="1">
    <location>
        <begin position="12"/>
        <end position="31"/>
    </location>
</feature>
<keyword evidence="1" id="KW-1133">Transmembrane helix</keyword>
<reference evidence="3 4" key="1">
    <citation type="submission" date="2020-12" db="EMBL/GenBank/DDBJ databases">
        <title>Nonconservative transfer and diversity of a new family of integrative and conjugative elements associated with antibiotic resistance in zoonotic pathogen Streptococcus suis.</title>
        <authorList>
            <person name="Huang J."/>
        </authorList>
    </citation>
    <scope>NUCLEOTIDE SEQUENCE [LARGE SCALE GENOMIC DNA]</scope>
    <source>
        <strain evidence="3 4">YZDH1</strain>
    </source>
</reference>
<evidence type="ECO:0000256" key="1">
    <source>
        <dbReference type="SAM" id="Phobius"/>
    </source>
</evidence>
<dbReference type="AlphaFoldDB" id="A0A0Z8GMG0"/>
<feature type="domain" description="Band 7" evidence="2">
    <location>
        <begin position="32"/>
        <end position="198"/>
    </location>
</feature>
<dbReference type="Gene3D" id="3.30.479.30">
    <property type="entry name" value="Band 7 domain"/>
    <property type="match status" value="1"/>
</dbReference>
<dbReference type="EMBL" id="CP065430">
    <property type="protein sequence ID" value="QPO27576.1"/>
    <property type="molecule type" value="Genomic_DNA"/>
</dbReference>
<keyword evidence="1" id="KW-0812">Transmembrane</keyword>
<sequence length="282" mass="31391">MYENEFQVTKRQVAAGATIIGLIIFAVFFRLTAVVKIPANTVGVKVSAFNGVQEKTLQTGYHLKVPFADKVYKLPTSVQTKTMEAITTQTKDGQWLNTNIDVKYKVNKAEAMTVFTNYTDLENVSNSVVAPAVQRAIESVTGEYDIYEVLGSKRTEVYGKIDQKLKERFATDNLEFVSFTITDQDAGDEIEKAIKDESVKQKQVDSAKQDQEKVKIEAETKKIQAQADADAEVIKAQGQAKANAELNNSISDNLIRMKEAEARLEHGWVEVITQGDVITNQE</sequence>
<evidence type="ECO:0000259" key="2">
    <source>
        <dbReference type="SMART" id="SM00244"/>
    </source>
</evidence>